<dbReference type="Proteomes" id="UP001642484">
    <property type="component" value="Unassembled WGS sequence"/>
</dbReference>
<organism evidence="2 3">
    <name type="scientific">Durusdinium trenchii</name>
    <dbReference type="NCBI Taxonomy" id="1381693"/>
    <lineage>
        <taxon>Eukaryota</taxon>
        <taxon>Sar</taxon>
        <taxon>Alveolata</taxon>
        <taxon>Dinophyceae</taxon>
        <taxon>Suessiales</taxon>
        <taxon>Symbiodiniaceae</taxon>
        <taxon>Durusdinium</taxon>
    </lineage>
</organism>
<evidence type="ECO:0000256" key="1">
    <source>
        <dbReference type="SAM" id="Phobius"/>
    </source>
</evidence>
<feature type="non-terminal residue" evidence="2">
    <location>
        <position position="1"/>
    </location>
</feature>
<accession>A0ABP0Q7W8</accession>
<protein>
    <recommendedName>
        <fullName evidence="4">Vesicle transport protein</fullName>
    </recommendedName>
</protein>
<comment type="caution">
    <text evidence="2">The sequence shown here is derived from an EMBL/GenBank/DDBJ whole genome shotgun (WGS) entry which is preliminary data.</text>
</comment>
<evidence type="ECO:0008006" key="4">
    <source>
        <dbReference type="Google" id="ProtNLM"/>
    </source>
</evidence>
<keyword evidence="1" id="KW-0472">Membrane</keyword>
<evidence type="ECO:0000313" key="2">
    <source>
        <dbReference type="EMBL" id="CAK9084332.1"/>
    </source>
</evidence>
<keyword evidence="1" id="KW-1133">Transmembrane helix</keyword>
<keyword evidence="1" id="KW-0812">Transmembrane</keyword>
<evidence type="ECO:0000313" key="3">
    <source>
        <dbReference type="Proteomes" id="UP001642484"/>
    </source>
</evidence>
<reference evidence="2 3" key="1">
    <citation type="submission" date="2024-02" db="EMBL/GenBank/DDBJ databases">
        <authorList>
            <person name="Chen Y."/>
            <person name="Shah S."/>
            <person name="Dougan E. K."/>
            <person name="Thang M."/>
            <person name="Chan C."/>
        </authorList>
    </citation>
    <scope>NUCLEOTIDE SEQUENCE [LARGE SCALE GENOMIC DNA]</scope>
</reference>
<gene>
    <name evidence="2" type="ORF">CCMP2556_LOCUS41033</name>
</gene>
<keyword evidence="3" id="KW-1185">Reference proteome</keyword>
<dbReference type="EMBL" id="CAXAMN010024162">
    <property type="protein sequence ID" value="CAK9084332.1"/>
    <property type="molecule type" value="Genomic_DNA"/>
</dbReference>
<sequence>CTMWGPGHALRGQDASCVDHAVTVLDSAQLQTERFFFFGLVCYFLACICLVCLLFDFKGRVLVCSIFTVTLLWLSCKVAKIRRVLMPEKWVAPASLQRSEVFADLFDSLGS</sequence>
<proteinExistence type="predicted"/>
<feature type="transmembrane region" description="Helical" evidence="1">
    <location>
        <begin position="35"/>
        <end position="54"/>
    </location>
</feature>
<name>A0ABP0Q7W8_9DINO</name>